<keyword evidence="2" id="KW-1185">Reference proteome</keyword>
<gene>
    <name evidence="1" type="ORF">Pint_26917</name>
</gene>
<protein>
    <submittedName>
        <fullName evidence="1">Uncharacterized protein</fullName>
    </submittedName>
</protein>
<evidence type="ECO:0000313" key="2">
    <source>
        <dbReference type="Proteomes" id="UP001163603"/>
    </source>
</evidence>
<dbReference type="Proteomes" id="UP001163603">
    <property type="component" value="Chromosome 5"/>
</dbReference>
<comment type="caution">
    <text evidence="1">The sequence shown here is derived from an EMBL/GenBank/DDBJ whole genome shotgun (WGS) entry which is preliminary data.</text>
</comment>
<name>A0ACC0YR56_9ROSI</name>
<sequence length="291" mass="32782">MTKNYPIVDAESQKPVEKCRRKLRGLIAEKICAQLVKFEIFVPGHPKDLLFSSLFWSFNYFLKTVIVSALIMDAEVLQKLQDPTWIGLDKFQRKPSGSVRFSPRIREIKRVQVCISAHLQSSITSNWNRPLALVVSCTCKGFPGGYFRFYHVSASTISDYSGCGTFIRQVLVTHSYNRVVEVPRSGEFISSACVFIASILESGGFHAPLDETLILKNKSQEIEPYLDGRCIYLVGMMGFGKTTVGKLLSRVLGYSFVDSDTLVEKAVGEINVADIFRLYGEGFFRDKELML</sequence>
<accession>A0ACC0YR56</accession>
<dbReference type="EMBL" id="CM047740">
    <property type="protein sequence ID" value="KAJ0039978.1"/>
    <property type="molecule type" value="Genomic_DNA"/>
</dbReference>
<evidence type="ECO:0000313" key="1">
    <source>
        <dbReference type="EMBL" id="KAJ0039978.1"/>
    </source>
</evidence>
<reference evidence="2" key="1">
    <citation type="journal article" date="2023" name="G3 (Bethesda)">
        <title>Genome assembly and association tests identify interacting loci associated with vigor, precocity, and sex in interspecific pistachio rootstocks.</title>
        <authorList>
            <person name="Palmer W."/>
            <person name="Jacygrad E."/>
            <person name="Sagayaradj S."/>
            <person name="Cavanaugh K."/>
            <person name="Han R."/>
            <person name="Bertier L."/>
            <person name="Beede B."/>
            <person name="Kafkas S."/>
            <person name="Golino D."/>
            <person name="Preece J."/>
            <person name="Michelmore R."/>
        </authorList>
    </citation>
    <scope>NUCLEOTIDE SEQUENCE [LARGE SCALE GENOMIC DNA]</scope>
</reference>
<proteinExistence type="predicted"/>
<organism evidence="1 2">
    <name type="scientific">Pistacia integerrima</name>
    <dbReference type="NCBI Taxonomy" id="434235"/>
    <lineage>
        <taxon>Eukaryota</taxon>
        <taxon>Viridiplantae</taxon>
        <taxon>Streptophyta</taxon>
        <taxon>Embryophyta</taxon>
        <taxon>Tracheophyta</taxon>
        <taxon>Spermatophyta</taxon>
        <taxon>Magnoliopsida</taxon>
        <taxon>eudicotyledons</taxon>
        <taxon>Gunneridae</taxon>
        <taxon>Pentapetalae</taxon>
        <taxon>rosids</taxon>
        <taxon>malvids</taxon>
        <taxon>Sapindales</taxon>
        <taxon>Anacardiaceae</taxon>
        <taxon>Pistacia</taxon>
    </lineage>
</organism>